<name>A0A7W6K1S7_9HYPH</name>
<gene>
    <name evidence="5" type="ORF">GGQ66_001080</name>
</gene>
<dbReference type="Gene3D" id="3.90.79.10">
    <property type="entry name" value="Nucleoside Triphosphate Pyrophosphohydrolase"/>
    <property type="match status" value="1"/>
</dbReference>
<reference evidence="5 6" key="1">
    <citation type="submission" date="2020-08" db="EMBL/GenBank/DDBJ databases">
        <title>Genomic Encyclopedia of Type Strains, Phase IV (KMG-IV): sequencing the most valuable type-strain genomes for metagenomic binning, comparative biology and taxonomic classification.</title>
        <authorList>
            <person name="Goeker M."/>
        </authorList>
    </citation>
    <scope>NUCLEOTIDE SEQUENCE [LARGE SCALE GENOMIC DNA]</scope>
    <source>
        <strain evidence="5 6">DSM 26385</strain>
    </source>
</reference>
<evidence type="ECO:0000259" key="4">
    <source>
        <dbReference type="PROSITE" id="PS51462"/>
    </source>
</evidence>
<dbReference type="GO" id="GO:0016787">
    <property type="term" value="F:hydrolase activity"/>
    <property type="evidence" value="ECO:0007669"/>
    <property type="project" value="UniProtKB-KW"/>
</dbReference>
<comment type="cofactor">
    <cofactor evidence="1">
        <name>Mg(2+)</name>
        <dbReference type="ChEBI" id="CHEBI:18420"/>
    </cofactor>
</comment>
<keyword evidence="6" id="KW-1185">Reference proteome</keyword>
<dbReference type="Proteomes" id="UP000584824">
    <property type="component" value="Unassembled WGS sequence"/>
</dbReference>
<keyword evidence="2 3" id="KW-0378">Hydrolase</keyword>
<organism evidence="5 6">
    <name type="scientific">Allorhizobium borbori</name>
    <dbReference type="NCBI Taxonomy" id="485907"/>
    <lineage>
        <taxon>Bacteria</taxon>
        <taxon>Pseudomonadati</taxon>
        <taxon>Pseudomonadota</taxon>
        <taxon>Alphaproteobacteria</taxon>
        <taxon>Hyphomicrobiales</taxon>
        <taxon>Rhizobiaceae</taxon>
        <taxon>Rhizobium/Agrobacterium group</taxon>
        <taxon>Allorhizobium</taxon>
    </lineage>
</organism>
<dbReference type="PANTHER" id="PTHR43046">
    <property type="entry name" value="GDP-MANNOSE MANNOSYL HYDROLASE"/>
    <property type="match status" value="1"/>
</dbReference>
<evidence type="ECO:0000256" key="1">
    <source>
        <dbReference type="ARBA" id="ARBA00001946"/>
    </source>
</evidence>
<dbReference type="SUPFAM" id="SSF55811">
    <property type="entry name" value="Nudix"/>
    <property type="match status" value="1"/>
</dbReference>
<dbReference type="InterPro" id="IPR020084">
    <property type="entry name" value="NUDIX_hydrolase_CS"/>
</dbReference>
<dbReference type="AlphaFoldDB" id="A0A7W6K1S7"/>
<comment type="similarity">
    <text evidence="3">Belongs to the Nudix hydrolase family.</text>
</comment>
<dbReference type="InterPro" id="IPR000086">
    <property type="entry name" value="NUDIX_hydrolase_dom"/>
</dbReference>
<dbReference type="PROSITE" id="PS51462">
    <property type="entry name" value="NUDIX"/>
    <property type="match status" value="1"/>
</dbReference>
<dbReference type="EMBL" id="JACIDU010000003">
    <property type="protein sequence ID" value="MBB4102545.1"/>
    <property type="molecule type" value="Genomic_DNA"/>
</dbReference>
<evidence type="ECO:0000313" key="6">
    <source>
        <dbReference type="Proteomes" id="UP000584824"/>
    </source>
</evidence>
<evidence type="ECO:0000256" key="3">
    <source>
        <dbReference type="RuleBase" id="RU003476"/>
    </source>
</evidence>
<accession>A0A7W6K1S7</accession>
<dbReference type="PANTHER" id="PTHR43046:SF16">
    <property type="entry name" value="ADP-RIBOSE PYROPHOSPHATASE YJHB-RELATED"/>
    <property type="match status" value="1"/>
</dbReference>
<sequence>MGLPGLDFPGVGVGLVLYRDGKILLCRRLKEPEAGFWNIPGGKVDFMEKAEDAARRETSEETGLTVGSLRLLCVDEEIFPDIRHHWVSLLYVTEDFSGEARIMEPTKHDGLEWFALDALPENLSEFVKSAVRYL</sequence>
<proteinExistence type="inferred from homology"/>
<dbReference type="PROSITE" id="PS00893">
    <property type="entry name" value="NUDIX_BOX"/>
    <property type="match status" value="1"/>
</dbReference>
<evidence type="ECO:0000256" key="2">
    <source>
        <dbReference type="ARBA" id="ARBA00022801"/>
    </source>
</evidence>
<dbReference type="InterPro" id="IPR015797">
    <property type="entry name" value="NUDIX_hydrolase-like_dom_sf"/>
</dbReference>
<comment type="caution">
    <text evidence="5">The sequence shown here is derived from an EMBL/GenBank/DDBJ whole genome shotgun (WGS) entry which is preliminary data.</text>
</comment>
<feature type="domain" description="Nudix hydrolase" evidence="4">
    <location>
        <begin position="8"/>
        <end position="134"/>
    </location>
</feature>
<dbReference type="RefSeq" id="WP_183790199.1">
    <property type="nucleotide sequence ID" value="NZ_JACIDU010000003.1"/>
</dbReference>
<dbReference type="PRINTS" id="PR00502">
    <property type="entry name" value="NUDIXFAMILY"/>
</dbReference>
<dbReference type="Pfam" id="PF00293">
    <property type="entry name" value="NUDIX"/>
    <property type="match status" value="1"/>
</dbReference>
<evidence type="ECO:0000313" key="5">
    <source>
        <dbReference type="EMBL" id="MBB4102545.1"/>
    </source>
</evidence>
<dbReference type="InterPro" id="IPR020476">
    <property type="entry name" value="Nudix_hydrolase"/>
</dbReference>
<protein>
    <submittedName>
        <fullName evidence="5">ADP-ribose pyrophosphatase YjhB (NUDIX family)</fullName>
    </submittedName>
</protein>